<evidence type="ECO:0000313" key="1">
    <source>
        <dbReference type="EMBL" id="SBV95595.1"/>
    </source>
</evidence>
<evidence type="ECO:0008006" key="2">
    <source>
        <dbReference type="Google" id="ProtNLM"/>
    </source>
</evidence>
<dbReference type="RefSeq" id="WP_296939388.1">
    <property type="nucleotide sequence ID" value="NZ_LT599032.1"/>
</dbReference>
<sequence>MMTVTVEERTLINEIILKNQICYVGMIDIDGMPYVIPMNFGYQNDIIYLHSAQEGGSIKALEKNSNVCITFCTEPVLTYQNKEVACSYRVKGSSVICRGRVVFEENFEEKIKALDIIMQQYTERKFTYSIPSVNNVRIWKVEIESVSTKVFGVPHPNSRNYKDKPEF</sequence>
<dbReference type="EMBL" id="FLUM01000001">
    <property type="protein sequence ID" value="SBV95595.1"/>
    <property type="molecule type" value="Genomic_DNA"/>
</dbReference>
<dbReference type="PANTHER" id="PTHR34071">
    <property type="entry name" value="5-NITROIMIDAZOLE ANTIBIOTICS RESISTANCE PROTEIN, NIMA-FAMILY-RELATED PROTEIN-RELATED"/>
    <property type="match status" value="1"/>
</dbReference>
<dbReference type="AlphaFoldDB" id="A0A212J8R5"/>
<accession>A0A212J8R5</accession>
<gene>
    <name evidence="1" type="ORF">KL86DYS1_11434</name>
</gene>
<organism evidence="1">
    <name type="scientific">uncultured Dysgonomonas sp</name>
    <dbReference type="NCBI Taxonomy" id="206096"/>
    <lineage>
        <taxon>Bacteria</taxon>
        <taxon>Pseudomonadati</taxon>
        <taxon>Bacteroidota</taxon>
        <taxon>Bacteroidia</taxon>
        <taxon>Bacteroidales</taxon>
        <taxon>Dysgonomonadaceae</taxon>
        <taxon>Dysgonomonas</taxon>
        <taxon>environmental samples</taxon>
    </lineage>
</organism>
<dbReference type="Pfam" id="PF12900">
    <property type="entry name" value="Pyridox_ox_2"/>
    <property type="match status" value="1"/>
</dbReference>
<dbReference type="Gene3D" id="2.30.110.10">
    <property type="entry name" value="Electron Transport, Fmn-binding Protein, Chain A"/>
    <property type="match status" value="1"/>
</dbReference>
<protein>
    <recommendedName>
        <fullName evidence="2">Pyridoxamine 5'-phosphate oxidase family protein</fullName>
    </recommendedName>
</protein>
<dbReference type="SUPFAM" id="SSF50475">
    <property type="entry name" value="FMN-binding split barrel"/>
    <property type="match status" value="1"/>
</dbReference>
<dbReference type="PANTHER" id="PTHR34071:SF2">
    <property type="entry name" value="FLAVIN-NUCLEOTIDE-BINDING PROTEIN"/>
    <property type="match status" value="1"/>
</dbReference>
<reference evidence="1" key="1">
    <citation type="submission" date="2016-04" db="EMBL/GenBank/DDBJ databases">
        <authorList>
            <person name="Evans L.H."/>
            <person name="Alamgir A."/>
            <person name="Owens N."/>
            <person name="Weber N.D."/>
            <person name="Virtaneva K."/>
            <person name="Barbian K."/>
            <person name="Babar A."/>
            <person name="Rosenke K."/>
        </authorList>
    </citation>
    <scope>NUCLEOTIDE SEQUENCE</scope>
    <source>
        <strain evidence="1">86-1</strain>
    </source>
</reference>
<dbReference type="InterPro" id="IPR012349">
    <property type="entry name" value="Split_barrel_FMN-bd"/>
</dbReference>
<dbReference type="InterPro" id="IPR024747">
    <property type="entry name" value="Pyridox_Oxase-rel"/>
</dbReference>
<name>A0A212J8R5_9BACT</name>
<proteinExistence type="predicted"/>